<name>A0A0D0BXG5_9AGAR</name>
<feature type="non-terminal residue" evidence="1">
    <location>
        <position position="1"/>
    </location>
</feature>
<dbReference type="AlphaFoldDB" id="A0A0D0BXG5"/>
<protein>
    <submittedName>
        <fullName evidence="1">Uncharacterized protein</fullName>
    </submittedName>
</protein>
<evidence type="ECO:0000313" key="1">
    <source>
        <dbReference type="EMBL" id="KIK54469.1"/>
    </source>
</evidence>
<accession>A0A0D0BXG5</accession>
<dbReference type="HOGENOM" id="CLU_2661201_0_0_1"/>
<keyword evidence="2" id="KW-1185">Reference proteome</keyword>
<evidence type="ECO:0000313" key="2">
    <source>
        <dbReference type="Proteomes" id="UP000053593"/>
    </source>
</evidence>
<reference evidence="1 2" key="1">
    <citation type="submission" date="2014-04" db="EMBL/GenBank/DDBJ databases">
        <title>Evolutionary Origins and Diversification of the Mycorrhizal Mutualists.</title>
        <authorList>
            <consortium name="DOE Joint Genome Institute"/>
            <consortium name="Mycorrhizal Genomics Consortium"/>
            <person name="Kohler A."/>
            <person name="Kuo A."/>
            <person name="Nagy L.G."/>
            <person name="Floudas D."/>
            <person name="Copeland A."/>
            <person name="Barry K.W."/>
            <person name="Cichocki N."/>
            <person name="Veneault-Fourrey C."/>
            <person name="LaButti K."/>
            <person name="Lindquist E.A."/>
            <person name="Lipzen A."/>
            <person name="Lundell T."/>
            <person name="Morin E."/>
            <person name="Murat C."/>
            <person name="Riley R."/>
            <person name="Ohm R."/>
            <person name="Sun H."/>
            <person name="Tunlid A."/>
            <person name="Henrissat B."/>
            <person name="Grigoriev I.V."/>
            <person name="Hibbett D.S."/>
            <person name="Martin F."/>
        </authorList>
    </citation>
    <scope>NUCLEOTIDE SEQUENCE [LARGE SCALE GENOMIC DNA]</scope>
    <source>
        <strain evidence="1 2">FD-317 M1</strain>
    </source>
</reference>
<gene>
    <name evidence="1" type="ORF">GYMLUDRAFT_131495</name>
</gene>
<dbReference type="Proteomes" id="UP000053593">
    <property type="component" value="Unassembled WGS sequence"/>
</dbReference>
<dbReference type="EMBL" id="KN834815">
    <property type="protein sequence ID" value="KIK54469.1"/>
    <property type="molecule type" value="Genomic_DNA"/>
</dbReference>
<organism evidence="1 2">
    <name type="scientific">Collybiopsis luxurians FD-317 M1</name>
    <dbReference type="NCBI Taxonomy" id="944289"/>
    <lineage>
        <taxon>Eukaryota</taxon>
        <taxon>Fungi</taxon>
        <taxon>Dikarya</taxon>
        <taxon>Basidiomycota</taxon>
        <taxon>Agaricomycotina</taxon>
        <taxon>Agaricomycetes</taxon>
        <taxon>Agaricomycetidae</taxon>
        <taxon>Agaricales</taxon>
        <taxon>Marasmiineae</taxon>
        <taxon>Omphalotaceae</taxon>
        <taxon>Collybiopsis</taxon>
        <taxon>Collybiopsis luxurians</taxon>
    </lineage>
</organism>
<sequence length="76" mass="8050">GKTNSGIICDNCKWAGHVKAKCWARGGGSEGKAPHWYHAPKGMEPIAVTSASATQNVFKSGITAAATIYDFGDYDF</sequence>
<proteinExistence type="predicted"/>
<dbReference type="OrthoDB" id="3035098at2759"/>
<feature type="non-terminal residue" evidence="1">
    <location>
        <position position="76"/>
    </location>
</feature>